<accession>A0A7W8DLU5</accession>
<keyword evidence="3" id="KW-1185">Reference proteome</keyword>
<feature type="transmembrane region" description="Helical" evidence="1">
    <location>
        <begin position="77"/>
        <end position="100"/>
    </location>
</feature>
<keyword evidence="1" id="KW-0812">Transmembrane</keyword>
<reference evidence="2 3" key="1">
    <citation type="submission" date="2020-08" db="EMBL/GenBank/DDBJ databases">
        <title>Genomic Encyclopedia of Type Strains, Phase IV (KMG-IV): sequencing the most valuable type-strain genomes for metagenomic binning, comparative biology and taxonomic classification.</title>
        <authorList>
            <person name="Goeker M."/>
        </authorList>
    </citation>
    <scope>NUCLEOTIDE SEQUENCE [LARGE SCALE GENOMIC DNA]</scope>
    <source>
        <strain evidence="2 3">DSM 12252</strain>
    </source>
</reference>
<sequence length="154" mass="16848">MNPKQDFTWFERQFGAFALAGISVYGIGYGLGLWGAVIGGAKLDAGTVLMRGVYCALFPVTLAWFTRTAWLFMVPIYMIGFGMSFGKVLTFGIRDAIMAWCSLLAGERPIPSQPPSHPDLPWIFAIMLWLMGLAAIVCRSGRFGRGGGLQETTK</sequence>
<dbReference type="Proteomes" id="UP000590740">
    <property type="component" value="Unassembled WGS sequence"/>
</dbReference>
<dbReference type="RefSeq" id="WP_184342763.1">
    <property type="nucleotide sequence ID" value="NZ_JACHIG010000011.1"/>
</dbReference>
<dbReference type="EMBL" id="JACHIG010000011">
    <property type="protein sequence ID" value="MBB5034698.1"/>
    <property type="molecule type" value="Genomic_DNA"/>
</dbReference>
<organism evidence="2 3">
    <name type="scientific">Prosthecobacter vanneervenii</name>
    <dbReference type="NCBI Taxonomy" id="48466"/>
    <lineage>
        <taxon>Bacteria</taxon>
        <taxon>Pseudomonadati</taxon>
        <taxon>Verrucomicrobiota</taxon>
        <taxon>Verrucomicrobiia</taxon>
        <taxon>Verrucomicrobiales</taxon>
        <taxon>Verrucomicrobiaceae</taxon>
        <taxon>Prosthecobacter</taxon>
    </lineage>
</organism>
<feature type="transmembrane region" description="Helical" evidence="1">
    <location>
        <begin position="120"/>
        <end position="138"/>
    </location>
</feature>
<keyword evidence="1" id="KW-0472">Membrane</keyword>
<comment type="caution">
    <text evidence="2">The sequence shown here is derived from an EMBL/GenBank/DDBJ whole genome shotgun (WGS) entry which is preliminary data.</text>
</comment>
<name>A0A7W8DLU5_9BACT</name>
<keyword evidence="1" id="KW-1133">Transmembrane helix</keyword>
<gene>
    <name evidence="2" type="ORF">HNQ65_004306</name>
</gene>
<feature type="transmembrane region" description="Helical" evidence="1">
    <location>
        <begin position="48"/>
        <end position="65"/>
    </location>
</feature>
<protein>
    <submittedName>
        <fullName evidence="2">Uncharacterized protein</fullName>
    </submittedName>
</protein>
<evidence type="ECO:0000313" key="2">
    <source>
        <dbReference type="EMBL" id="MBB5034698.1"/>
    </source>
</evidence>
<evidence type="ECO:0000313" key="3">
    <source>
        <dbReference type="Proteomes" id="UP000590740"/>
    </source>
</evidence>
<evidence type="ECO:0000256" key="1">
    <source>
        <dbReference type="SAM" id="Phobius"/>
    </source>
</evidence>
<feature type="transmembrane region" description="Helical" evidence="1">
    <location>
        <begin position="14"/>
        <end position="36"/>
    </location>
</feature>
<proteinExistence type="predicted"/>
<dbReference type="AlphaFoldDB" id="A0A7W8DLU5"/>